<protein>
    <submittedName>
        <fullName evidence="1">Uncharacterized protein</fullName>
    </submittedName>
</protein>
<evidence type="ECO:0000313" key="1">
    <source>
        <dbReference type="EMBL" id="CAI9765873.1"/>
    </source>
</evidence>
<name>A0AAD1ZBN8_9LAMI</name>
<dbReference type="SUPFAM" id="SSF53067">
    <property type="entry name" value="Actin-like ATPase domain"/>
    <property type="match status" value="1"/>
</dbReference>
<keyword evidence="2" id="KW-1185">Reference proteome</keyword>
<dbReference type="Proteomes" id="UP000834106">
    <property type="component" value="Chromosome 8"/>
</dbReference>
<evidence type="ECO:0000313" key="2">
    <source>
        <dbReference type="Proteomes" id="UP000834106"/>
    </source>
</evidence>
<proteinExistence type="predicted"/>
<sequence length="241" mass="27908">MPCFSELFYMLSFKRPRNSQQFQKAIILCVQTTLPQSPEEAPFLSKSAAGRRLQDVSTVSSEATVTLTAVAGGCDVQPKLRHLLLEDKHLEDNKTFTRQFIEHPRGKENYSTFIFKAESGSSTAKALHFHPLTKEDFQIILGVERFRCPEILQHPNWIRVEQLGLDEMAISFRTWASWNSDDQSKWHTLVHLEGLSKPRIRFSMNGMELLLMQLQCNYLSKRLVRWIIMKRVKIGLRTTKL</sequence>
<dbReference type="AlphaFoldDB" id="A0AAD1ZBN8"/>
<accession>A0AAD1ZBN8</accession>
<gene>
    <name evidence="1" type="ORF">FPE_LOCUS13303</name>
</gene>
<dbReference type="InterPro" id="IPR043129">
    <property type="entry name" value="ATPase_NBD"/>
</dbReference>
<reference evidence="1" key="1">
    <citation type="submission" date="2023-05" db="EMBL/GenBank/DDBJ databases">
        <authorList>
            <person name="Huff M."/>
        </authorList>
    </citation>
    <scope>NUCLEOTIDE SEQUENCE</scope>
</reference>
<dbReference type="EMBL" id="OU503043">
    <property type="protein sequence ID" value="CAI9765873.1"/>
    <property type="molecule type" value="Genomic_DNA"/>
</dbReference>
<organism evidence="1 2">
    <name type="scientific">Fraxinus pennsylvanica</name>
    <dbReference type="NCBI Taxonomy" id="56036"/>
    <lineage>
        <taxon>Eukaryota</taxon>
        <taxon>Viridiplantae</taxon>
        <taxon>Streptophyta</taxon>
        <taxon>Embryophyta</taxon>
        <taxon>Tracheophyta</taxon>
        <taxon>Spermatophyta</taxon>
        <taxon>Magnoliopsida</taxon>
        <taxon>eudicotyledons</taxon>
        <taxon>Gunneridae</taxon>
        <taxon>Pentapetalae</taxon>
        <taxon>asterids</taxon>
        <taxon>lamiids</taxon>
        <taxon>Lamiales</taxon>
        <taxon>Oleaceae</taxon>
        <taxon>Oleeae</taxon>
        <taxon>Fraxinus</taxon>
    </lineage>
</organism>